<dbReference type="InterPro" id="IPR011623">
    <property type="entry name" value="7TMR_DISM_rcpt_extracell_dom1"/>
</dbReference>
<dbReference type="InterPro" id="IPR000160">
    <property type="entry name" value="GGDEF_dom"/>
</dbReference>
<dbReference type="InterPro" id="IPR050706">
    <property type="entry name" value="Cyclic-di-GMP_PDE-like"/>
</dbReference>
<dbReference type="PANTHER" id="PTHR33121:SF70">
    <property type="entry name" value="SIGNALING PROTEIN YKOW"/>
    <property type="match status" value="1"/>
</dbReference>
<dbReference type="CDD" id="cd01948">
    <property type="entry name" value="EAL"/>
    <property type="match status" value="1"/>
</dbReference>
<feature type="transmembrane region" description="Helical" evidence="1">
    <location>
        <begin position="265"/>
        <end position="285"/>
    </location>
</feature>
<dbReference type="Pfam" id="PF00563">
    <property type="entry name" value="EAL"/>
    <property type="match status" value="1"/>
</dbReference>
<proteinExistence type="predicted"/>
<dbReference type="Gene3D" id="3.20.20.450">
    <property type="entry name" value="EAL domain"/>
    <property type="match status" value="1"/>
</dbReference>
<feature type="transmembrane region" description="Helical" evidence="1">
    <location>
        <begin position="294"/>
        <end position="311"/>
    </location>
</feature>
<dbReference type="InterPro" id="IPR043128">
    <property type="entry name" value="Rev_trsase/Diguanyl_cyclase"/>
</dbReference>
<dbReference type="SMART" id="SM00267">
    <property type="entry name" value="GGDEF"/>
    <property type="match status" value="1"/>
</dbReference>
<dbReference type="RefSeq" id="WP_146799865.1">
    <property type="nucleotide sequence ID" value="NZ_VOLP01000016.1"/>
</dbReference>
<dbReference type="InterPro" id="IPR029787">
    <property type="entry name" value="Nucleotide_cyclase"/>
</dbReference>
<dbReference type="Pfam" id="PF07695">
    <property type="entry name" value="7TMR-DISM_7TM"/>
    <property type="match status" value="1"/>
</dbReference>
<dbReference type="OrthoDB" id="6279314at2"/>
<evidence type="ECO:0000313" key="4">
    <source>
        <dbReference type="EMBL" id="TWX57830.1"/>
    </source>
</evidence>
<evidence type="ECO:0000256" key="1">
    <source>
        <dbReference type="SAM" id="Phobius"/>
    </source>
</evidence>
<dbReference type="SUPFAM" id="SSF55073">
    <property type="entry name" value="Nucleotide cyclase"/>
    <property type="match status" value="1"/>
</dbReference>
<dbReference type="Pfam" id="PF07696">
    <property type="entry name" value="7TMR-DISMED2"/>
    <property type="match status" value="1"/>
</dbReference>
<dbReference type="PROSITE" id="PS50883">
    <property type="entry name" value="EAL"/>
    <property type="match status" value="1"/>
</dbReference>
<evidence type="ECO:0000313" key="7">
    <source>
        <dbReference type="Proteomes" id="UP000321917"/>
    </source>
</evidence>
<dbReference type="Proteomes" id="UP000321525">
    <property type="component" value="Unassembled WGS sequence"/>
</dbReference>
<dbReference type="PANTHER" id="PTHR33121">
    <property type="entry name" value="CYCLIC DI-GMP PHOSPHODIESTERASE PDEF"/>
    <property type="match status" value="1"/>
</dbReference>
<dbReference type="Gene3D" id="3.30.70.270">
    <property type="match status" value="1"/>
</dbReference>
<dbReference type="EMBL" id="VOLQ01000013">
    <property type="protein sequence ID" value="TWX67532.1"/>
    <property type="molecule type" value="Genomic_DNA"/>
</dbReference>
<feature type="transmembrane region" description="Helical" evidence="1">
    <location>
        <begin position="323"/>
        <end position="340"/>
    </location>
</feature>
<feature type="transmembrane region" description="Helical" evidence="1">
    <location>
        <begin position="384"/>
        <end position="401"/>
    </location>
</feature>
<keyword evidence="1" id="KW-0472">Membrane</keyword>
<evidence type="ECO:0000313" key="5">
    <source>
        <dbReference type="EMBL" id="TWX67532.1"/>
    </source>
</evidence>
<dbReference type="AlphaFoldDB" id="A0A5C6QFZ9"/>
<gene>
    <name evidence="4" type="ORF">ESZ26_12730</name>
    <name evidence="5" type="ORF">ESZ27_08600</name>
</gene>
<name>A0A5C6QFZ9_9GAMM</name>
<dbReference type="Gene3D" id="2.60.40.2380">
    <property type="match status" value="1"/>
</dbReference>
<dbReference type="Proteomes" id="UP000321917">
    <property type="component" value="Unassembled WGS sequence"/>
</dbReference>
<feature type="transmembrane region" description="Helical" evidence="1">
    <location>
        <begin position="198"/>
        <end position="222"/>
    </location>
</feature>
<evidence type="ECO:0000259" key="2">
    <source>
        <dbReference type="PROSITE" id="PS50883"/>
    </source>
</evidence>
<feature type="transmembrane region" description="Helical" evidence="1">
    <location>
        <begin position="352"/>
        <end position="372"/>
    </location>
</feature>
<comment type="caution">
    <text evidence="5">The sequence shown here is derived from an EMBL/GenBank/DDBJ whole genome shotgun (WGS) entry which is preliminary data.</text>
</comment>
<dbReference type="SUPFAM" id="SSF141868">
    <property type="entry name" value="EAL domain-like"/>
    <property type="match status" value="1"/>
</dbReference>
<dbReference type="InterPro" id="IPR035919">
    <property type="entry name" value="EAL_sf"/>
</dbReference>
<reference evidence="5 7" key="1">
    <citation type="submission" date="2019-07" db="EMBL/GenBank/DDBJ databases">
        <title>Genomes of sea-ice associated Colwellia species.</title>
        <authorList>
            <person name="Bowman J.P."/>
        </authorList>
    </citation>
    <scope>NUCLEOTIDE SEQUENCE [LARGE SCALE GENOMIC DNA]</scope>
    <source>
        <strain evidence="4 6">ACAM 607</strain>
        <strain evidence="5 7">IC036</strain>
    </source>
</reference>
<evidence type="ECO:0000313" key="6">
    <source>
        <dbReference type="Proteomes" id="UP000321525"/>
    </source>
</evidence>
<sequence>MIKLPSSIYNSTKLVFIVMISLVLVFILNNVWQFISHIDELSFSKDSSLVTSDFSYTIDRDNSLDIKTLIKNKESKALFIPSLANDIPYELGHQSYWVKININNNTANIQSVVLHADNSRLAFFDVYKVNAILESTTQIAQQKPTPEQETLLDVFPHVAFDLLEKSTVQVIAHIKSNGPPNIPLILYSKENFDKRTDYVQMTFGIFIGIMLLMAAYNFVLFFATKDKVYLVYIGYLLSAFIVIAGVTGYGYLIFSKQIQYIIHEYSLFLDYFMIFFLLLFSLYFLRYDQIKGKFYRVGLTSCLLLILVAFYSLTLDQIAQTKLFFSIQPIFILYALFIIFRRLSKDFAWARFYFISWLPFLAGAAIQPLVLLNYVDSTFITRNAFLFAVMIEITFMAFALAERMRRNEQDRIHDISYHDFTKLPRKSMLENAMNEMKNSGENDFCVLIIKPEHIEQISLYIDDKANAALFKRLSRRLSSLFIHNDAIVELSSNHEKICFLENNCLAIIVNHEKNQQDLPILIKSIQQLISETFQIDDLKLPLSAVIGVANHPEHGSANYLLINHALLAVNDAQLVYGRWAYYQSEKSDHTSYLLKLATDLKAAIEHNTLAIYHQPQIDLKTLRVCSSECLIRWDHHREGFISPDIFIPLAEDLGLINQLTLWVIKRSLAQHQQILVNNNHMVSINISGKDIAHEHFFTNALSIIEESGIAAEKIILELTESASISHNQQSLELIQKLGDLGFTISIDDFGTGYSSMAQISHLPFQELKVDRQFVENVNDDHKRKTIAEATVKMAKGLGLEVVAEGINSQEDEDTLRSFGCDIGQGYYYAKPMPIDDYLDWLASQNNGRTQKRIDLDGEFIPADKI</sequence>
<dbReference type="SMART" id="SM00052">
    <property type="entry name" value="EAL"/>
    <property type="match status" value="1"/>
</dbReference>
<keyword evidence="1" id="KW-1133">Transmembrane helix</keyword>
<dbReference type="InterPro" id="IPR011622">
    <property type="entry name" value="7TMR_DISM_rcpt_extracell_dom2"/>
</dbReference>
<dbReference type="InterPro" id="IPR001633">
    <property type="entry name" value="EAL_dom"/>
</dbReference>
<accession>A0A5C6QFZ9</accession>
<feature type="transmembrane region" description="Helical" evidence="1">
    <location>
        <begin position="229"/>
        <end position="253"/>
    </location>
</feature>
<protein>
    <submittedName>
        <fullName evidence="5">EAL domain-containing protein</fullName>
    </submittedName>
</protein>
<dbReference type="PROSITE" id="PS50887">
    <property type="entry name" value="GGDEF"/>
    <property type="match status" value="1"/>
</dbReference>
<evidence type="ECO:0000259" key="3">
    <source>
        <dbReference type="PROSITE" id="PS50887"/>
    </source>
</evidence>
<keyword evidence="6" id="KW-1185">Reference proteome</keyword>
<dbReference type="GO" id="GO:0071111">
    <property type="term" value="F:cyclic-guanylate-specific phosphodiesterase activity"/>
    <property type="evidence" value="ECO:0007669"/>
    <property type="project" value="InterPro"/>
</dbReference>
<organism evidence="5 7">
    <name type="scientific">Colwellia hornerae</name>
    <dbReference type="NCBI Taxonomy" id="89402"/>
    <lineage>
        <taxon>Bacteria</taxon>
        <taxon>Pseudomonadati</taxon>
        <taxon>Pseudomonadota</taxon>
        <taxon>Gammaproteobacteria</taxon>
        <taxon>Alteromonadales</taxon>
        <taxon>Colwelliaceae</taxon>
        <taxon>Colwellia</taxon>
    </lineage>
</organism>
<feature type="domain" description="GGDEF" evidence="3">
    <location>
        <begin position="442"/>
        <end position="586"/>
    </location>
</feature>
<feature type="domain" description="EAL" evidence="2">
    <location>
        <begin position="593"/>
        <end position="845"/>
    </location>
</feature>
<keyword evidence="1" id="KW-0812">Transmembrane</keyword>
<dbReference type="EMBL" id="VOLR01000017">
    <property type="protein sequence ID" value="TWX57830.1"/>
    <property type="molecule type" value="Genomic_DNA"/>
</dbReference>
<feature type="transmembrane region" description="Helical" evidence="1">
    <location>
        <begin position="12"/>
        <end position="32"/>
    </location>
</feature>